<dbReference type="GO" id="GO:0010181">
    <property type="term" value="F:FMN binding"/>
    <property type="evidence" value="ECO:0007669"/>
    <property type="project" value="TreeGrafter"/>
</dbReference>
<dbReference type="SUPFAM" id="SSF52218">
    <property type="entry name" value="Flavoproteins"/>
    <property type="match status" value="1"/>
</dbReference>
<proteinExistence type="predicted"/>
<dbReference type="InterPro" id="IPR050712">
    <property type="entry name" value="NAD(P)H-dep_reductase"/>
</dbReference>
<dbReference type="Gene3D" id="3.40.50.360">
    <property type="match status" value="1"/>
</dbReference>
<evidence type="ECO:0000259" key="1">
    <source>
        <dbReference type="Pfam" id="PF03358"/>
    </source>
</evidence>
<name>A0A561UI66_9ACTN</name>
<protein>
    <submittedName>
        <fullName evidence="2">NAD(P)H-dependent FMN reductase</fullName>
    </submittedName>
</protein>
<dbReference type="InterPro" id="IPR029039">
    <property type="entry name" value="Flavoprotein-like_sf"/>
</dbReference>
<sequence length="213" mass="22609">MPANATTNAAATTGSAEQDRPLRVAVIVASVREGRLGPRVTEWFLETAASQAGMEYDVIDLAEVELPLVMPGWGAEPSAATAAVLAELTPRLADADAFVVVTPEYNHSFPAALKNLVDWFRAEWQAKPVGFVSYGGLGGGLRAVEQLRLVFAELHAVTMRDSVSLHAHWSGLTAEGVPADTAVSEGAVKGMLGQLDWWGRVLRSARVATPYAG</sequence>
<dbReference type="AlphaFoldDB" id="A0A561UI66"/>
<dbReference type="Pfam" id="PF03358">
    <property type="entry name" value="FMN_red"/>
    <property type="match status" value="1"/>
</dbReference>
<dbReference type="EMBL" id="VIWT01000001">
    <property type="protein sequence ID" value="TWF99063.1"/>
    <property type="molecule type" value="Genomic_DNA"/>
</dbReference>
<organism evidence="2 3">
    <name type="scientific">Kitasatospora viridis</name>
    <dbReference type="NCBI Taxonomy" id="281105"/>
    <lineage>
        <taxon>Bacteria</taxon>
        <taxon>Bacillati</taxon>
        <taxon>Actinomycetota</taxon>
        <taxon>Actinomycetes</taxon>
        <taxon>Kitasatosporales</taxon>
        <taxon>Streptomycetaceae</taxon>
        <taxon>Kitasatospora</taxon>
    </lineage>
</organism>
<reference evidence="2 3" key="1">
    <citation type="submission" date="2019-06" db="EMBL/GenBank/DDBJ databases">
        <title>Sequencing the genomes of 1000 actinobacteria strains.</title>
        <authorList>
            <person name="Klenk H.-P."/>
        </authorList>
    </citation>
    <scope>NUCLEOTIDE SEQUENCE [LARGE SCALE GENOMIC DNA]</scope>
    <source>
        <strain evidence="2 3">DSM 44826</strain>
    </source>
</reference>
<comment type="caution">
    <text evidence="2">The sequence shown here is derived from an EMBL/GenBank/DDBJ whole genome shotgun (WGS) entry which is preliminary data.</text>
</comment>
<accession>A0A561UI66</accession>
<dbReference type="OrthoDB" id="9812295at2"/>
<dbReference type="PANTHER" id="PTHR30543:SF21">
    <property type="entry name" value="NAD(P)H-DEPENDENT FMN REDUCTASE LOT6"/>
    <property type="match status" value="1"/>
</dbReference>
<dbReference type="GO" id="GO:0016491">
    <property type="term" value="F:oxidoreductase activity"/>
    <property type="evidence" value="ECO:0007669"/>
    <property type="project" value="InterPro"/>
</dbReference>
<gene>
    <name evidence="2" type="ORF">FHX73_112899</name>
</gene>
<evidence type="ECO:0000313" key="2">
    <source>
        <dbReference type="EMBL" id="TWF99063.1"/>
    </source>
</evidence>
<dbReference type="PANTHER" id="PTHR30543">
    <property type="entry name" value="CHROMATE REDUCTASE"/>
    <property type="match status" value="1"/>
</dbReference>
<dbReference type="InterPro" id="IPR005025">
    <property type="entry name" value="FMN_Rdtase-like_dom"/>
</dbReference>
<keyword evidence="3" id="KW-1185">Reference proteome</keyword>
<dbReference type="GO" id="GO:0005829">
    <property type="term" value="C:cytosol"/>
    <property type="evidence" value="ECO:0007669"/>
    <property type="project" value="TreeGrafter"/>
</dbReference>
<evidence type="ECO:0000313" key="3">
    <source>
        <dbReference type="Proteomes" id="UP000317940"/>
    </source>
</evidence>
<feature type="domain" description="NADPH-dependent FMN reductase-like" evidence="1">
    <location>
        <begin position="23"/>
        <end position="168"/>
    </location>
</feature>
<dbReference type="Proteomes" id="UP000317940">
    <property type="component" value="Unassembled WGS sequence"/>
</dbReference>
<dbReference type="RefSeq" id="WP_145905393.1">
    <property type="nucleotide sequence ID" value="NZ_BAAAMZ010000011.1"/>
</dbReference>